<comment type="caution">
    <text evidence="1">The sequence shown here is derived from an EMBL/GenBank/DDBJ whole genome shotgun (WGS) entry which is preliminary data.</text>
</comment>
<reference evidence="1 2" key="1">
    <citation type="journal article" date="2022" name="Hortic Res">
        <title>A haplotype resolved chromosomal level avocado genome allows analysis of novel avocado genes.</title>
        <authorList>
            <person name="Nath O."/>
            <person name="Fletcher S.J."/>
            <person name="Hayward A."/>
            <person name="Shaw L.M."/>
            <person name="Masouleh A.K."/>
            <person name="Furtado A."/>
            <person name="Henry R.J."/>
            <person name="Mitter N."/>
        </authorList>
    </citation>
    <scope>NUCLEOTIDE SEQUENCE [LARGE SCALE GENOMIC DNA]</scope>
    <source>
        <strain evidence="2">cv. Hass</strain>
    </source>
</reference>
<evidence type="ECO:0000313" key="2">
    <source>
        <dbReference type="Proteomes" id="UP001234297"/>
    </source>
</evidence>
<name>A0ACC2KXG8_PERAE</name>
<dbReference type="EMBL" id="CM056814">
    <property type="protein sequence ID" value="KAJ8625909.1"/>
    <property type="molecule type" value="Genomic_DNA"/>
</dbReference>
<keyword evidence="2" id="KW-1185">Reference proteome</keyword>
<protein>
    <submittedName>
        <fullName evidence="1">Uncharacterized protein</fullName>
    </submittedName>
</protein>
<sequence>MHLSRRVSLFEFVFRIAEAIFSLSLLSLLRPRILQSNPENHPDHTIRHPRWVRSQIWIKELARFGRRSGSDRIFRLIVFVVAVSVSRS</sequence>
<evidence type="ECO:0000313" key="1">
    <source>
        <dbReference type="EMBL" id="KAJ8625909.1"/>
    </source>
</evidence>
<gene>
    <name evidence="1" type="ORF">MRB53_019216</name>
</gene>
<accession>A0ACC2KXG8</accession>
<organism evidence="1 2">
    <name type="scientific">Persea americana</name>
    <name type="common">Avocado</name>
    <dbReference type="NCBI Taxonomy" id="3435"/>
    <lineage>
        <taxon>Eukaryota</taxon>
        <taxon>Viridiplantae</taxon>
        <taxon>Streptophyta</taxon>
        <taxon>Embryophyta</taxon>
        <taxon>Tracheophyta</taxon>
        <taxon>Spermatophyta</taxon>
        <taxon>Magnoliopsida</taxon>
        <taxon>Magnoliidae</taxon>
        <taxon>Laurales</taxon>
        <taxon>Lauraceae</taxon>
        <taxon>Persea</taxon>
    </lineage>
</organism>
<dbReference type="Proteomes" id="UP001234297">
    <property type="component" value="Chromosome 6"/>
</dbReference>
<proteinExistence type="predicted"/>